<name>A0A6J5EW41_9BURK</name>
<feature type="transmembrane region" description="Helical" evidence="1">
    <location>
        <begin position="173"/>
        <end position="194"/>
    </location>
</feature>
<keyword evidence="3" id="KW-1185">Reference proteome</keyword>
<feature type="transmembrane region" description="Helical" evidence="1">
    <location>
        <begin position="29"/>
        <end position="48"/>
    </location>
</feature>
<feature type="transmembrane region" description="Helical" evidence="1">
    <location>
        <begin position="143"/>
        <end position="167"/>
    </location>
</feature>
<feature type="transmembrane region" description="Helical" evidence="1">
    <location>
        <begin position="247"/>
        <end position="267"/>
    </location>
</feature>
<proteinExistence type="predicted"/>
<evidence type="ECO:0000313" key="2">
    <source>
        <dbReference type="EMBL" id="CAB3770828.1"/>
    </source>
</evidence>
<keyword evidence="1" id="KW-0472">Membrane</keyword>
<protein>
    <recommendedName>
        <fullName evidence="4">TrbL/VirB6 plasmid conjugal transfer protein</fullName>
    </recommendedName>
</protein>
<sequence>MASWNTFLWVLDRDTADYMVRLFRLGVRSMVMLAMLLGWSGVVHHYFVGNMDEMAQRIASGKSDVSQLVKALESAGKIVLNADRQRAVQTCEQVPNTTPEGLVIPGTHQECGTAQPDSGSGALGSLSRIGNFVATLPIALDMFLLKGLCFIAMIAMALAFLVIAQLGTFLLDVAFIIGPVLIPWFVLPAGEFLFDGWLRSTITAGLYKVIAWAFLVIILKGAIPQIQKFSDTLAQTGNTSAQAYFDANYLPLIGLTLLCAIGAFIMWQVPKIAAGYAGGKSGDAGGAVKKIVTLGGLLK</sequence>
<organism evidence="2 3">
    <name type="scientific">Paraburkholderia humisilvae</name>
    <dbReference type="NCBI Taxonomy" id="627669"/>
    <lineage>
        <taxon>Bacteria</taxon>
        <taxon>Pseudomonadati</taxon>
        <taxon>Pseudomonadota</taxon>
        <taxon>Betaproteobacteria</taxon>
        <taxon>Burkholderiales</taxon>
        <taxon>Burkholderiaceae</taxon>
        <taxon>Paraburkholderia</taxon>
    </lineage>
</organism>
<keyword evidence="1" id="KW-0812">Transmembrane</keyword>
<evidence type="ECO:0000256" key="1">
    <source>
        <dbReference type="SAM" id="Phobius"/>
    </source>
</evidence>
<reference evidence="2 3" key="1">
    <citation type="submission" date="2020-04" db="EMBL/GenBank/DDBJ databases">
        <authorList>
            <person name="De Canck E."/>
        </authorList>
    </citation>
    <scope>NUCLEOTIDE SEQUENCE [LARGE SCALE GENOMIC DNA]</scope>
    <source>
        <strain evidence="2 3">LMG 29542</strain>
    </source>
</reference>
<dbReference type="AlphaFoldDB" id="A0A6J5EW41"/>
<dbReference type="Proteomes" id="UP000494363">
    <property type="component" value="Unassembled WGS sequence"/>
</dbReference>
<accession>A0A6J5EW41</accession>
<evidence type="ECO:0000313" key="3">
    <source>
        <dbReference type="Proteomes" id="UP000494363"/>
    </source>
</evidence>
<feature type="transmembrane region" description="Helical" evidence="1">
    <location>
        <begin position="206"/>
        <end position="227"/>
    </location>
</feature>
<dbReference type="EMBL" id="CADIKH010000048">
    <property type="protein sequence ID" value="CAB3770828.1"/>
    <property type="molecule type" value="Genomic_DNA"/>
</dbReference>
<gene>
    <name evidence="2" type="ORF">LMG29542_06454</name>
</gene>
<evidence type="ECO:0008006" key="4">
    <source>
        <dbReference type="Google" id="ProtNLM"/>
    </source>
</evidence>
<keyword evidence="1" id="KW-1133">Transmembrane helix</keyword>